<reference evidence="5 6" key="1">
    <citation type="submission" date="2022-01" db="EMBL/GenBank/DDBJ databases">
        <title>Alkalihalobacillus sp. EGI L200015, a novel bacterium isolated from a salt lake sediment.</title>
        <authorList>
            <person name="Gao L."/>
            <person name="Fang B.-Z."/>
            <person name="Li W.-J."/>
        </authorList>
    </citation>
    <scope>NUCLEOTIDE SEQUENCE [LARGE SCALE GENOMIC DNA]</scope>
    <source>
        <strain evidence="5 6">KCTC 12718</strain>
    </source>
</reference>
<keyword evidence="6" id="KW-1185">Reference proteome</keyword>
<dbReference type="PROSITE" id="PS00211">
    <property type="entry name" value="ABC_TRANSPORTER_1"/>
    <property type="match status" value="1"/>
</dbReference>
<dbReference type="InterPro" id="IPR027417">
    <property type="entry name" value="P-loop_NTPase"/>
</dbReference>
<evidence type="ECO:0000256" key="2">
    <source>
        <dbReference type="ARBA" id="ARBA00022741"/>
    </source>
</evidence>
<dbReference type="SMART" id="SM00382">
    <property type="entry name" value="AAA"/>
    <property type="match status" value="1"/>
</dbReference>
<dbReference type="InterPro" id="IPR003593">
    <property type="entry name" value="AAA+_ATPase"/>
</dbReference>
<dbReference type="Proteomes" id="UP001649381">
    <property type="component" value="Unassembled WGS sequence"/>
</dbReference>
<dbReference type="EMBL" id="JAKIJS010000001">
    <property type="protein sequence ID" value="MCF6137897.1"/>
    <property type="molecule type" value="Genomic_DNA"/>
</dbReference>
<dbReference type="SUPFAM" id="SSF52540">
    <property type="entry name" value="P-loop containing nucleoside triphosphate hydrolases"/>
    <property type="match status" value="1"/>
</dbReference>
<evidence type="ECO:0000256" key="1">
    <source>
        <dbReference type="ARBA" id="ARBA00022448"/>
    </source>
</evidence>
<comment type="caution">
    <text evidence="5">The sequence shown here is derived from an EMBL/GenBank/DDBJ whole genome shotgun (WGS) entry which is preliminary data.</text>
</comment>
<keyword evidence="3 5" id="KW-0067">ATP-binding</keyword>
<dbReference type="PROSITE" id="PS50893">
    <property type="entry name" value="ABC_TRANSPORTER_2"/>
    <property type="match status" value="1"/>
</dbReference>
<dbReference type="CDD" id="cd03260">
    <property type="entry name" value="ABC_PstB_phosphate_transporter"/>
    <property type="match status" value="1"/>
</dbReference>
<sequence length="233" mass="25989">MDTKTVLKSERVTSDILSELTFELKDKQITTIIGPSGAGKSSLLLLLNRLKEPSSGTIHFKGQNIMGLPITKLRREIGMVFQSAHLFDGTTEENIEYGPQLHGKWDPSETKQLLDLVELPQSFLTRNVNSLSGGEQQRVAIARTLANKPSLLLLDEATSALDIKTADHIESVLAKLRDEKSMAILMVTHNLKQAKKISDQTFFIQNGRLVEKGPSTQLFHKPQTVELKQFLED</sequence>
<dbReference type="InterPro" id="IPR005670">
    <property type="entry name" value="PstB-like"/>
</dbReference>
<dbReference type="Pfam" id="PF00005">
    <property type="entry name" value="ABC_tran"/>
    <property type="match status" value="1"/>
</dbReference>
<dbReference type="PANTHER" id="PTHR43423">
    <property type="entry name" value="ABC TRANSPORTER I FAMILY MEMBER 17"/>
    <property type="match status" value="1"/>
</dbReference>
<dbReference type="PANTHER" id="PTHR43423:SF1">
    <property type="entry name" value="ABC TRANSPORTER I FAMILY MEMBER 17"/>
    <property type="match status" value="1"/>
</dbReference>
<name>A0ABS9GYQ6_9BACL</name>
<evidence type="ECO:0000259" key="4">
    <source>
        <dbReference type="PROSITE" id="PS50893"/>
    </source>
</evidence>
<gene>
    <name evidence="5" type="ORF">L2716_09170</name>
</gene>
<dbReference type="RefSeq" id="WP_236333881.1">
    <property type="nucleotide sequence ID" value="NZ_JAKIJS010000001.1"/>
</dbReference>
<accession>A0ABS9GYQ6</accession>
<feature type="domain" description="ABC transporter" evidence="4">
    <location>
        <begin position="1"/>
        <end position="231"/>
    </location>
</feature>
<dbReference type="GO" id="GO:0005524">
    <property type="term" value="F:ATP binding"/>
    <property type="evidence" value="ECO:0007669"/>
    <property type="project" value="UniProtKB-KW"/>
</dbReference>
<protein>
    <submittedName>
        <fullName evidence="5">Phosphate ABC transporter ATP-binding protein</fullName>
    </submittedName>
</protein>
<evidence type="ECO:0000256" key="3">
    <source>
        <dbReference type="ARBA" id="ARBA00022840"/>
    </source>
</evidence>
<dbReference type="InterPro" id="IPR003439">
    <property type="entry name" value="ABC_transporter-like_ATP-bd"/>
</dbReference>
<evidence type="ECO:0000313" key="6">
    <source>
        <dbReference type="Proteomes" id="UP001649381"/>
    </source>
</evidence>
<keyword evidence="2" id="KW-0547">Nucleotide-binding</keyword>
<keyword evidence="1" id="KW-0813">Transport</keyword>
<dbReference type="Gene3D" id="3.40.50.300">
    <property type="entry name" value="P-loop containing nucleotide triphosphate hydrolases"/>
    <property type="match status" value="1"/>
</dbReference>
<evidence type="ECO:0000313" key="5">
    <source>
        <dbReference type="EMBL" id="MCF6137897.1"/>
    </source>
</evidence>
<proteinExistence type="predicted"/>
<dbReference type="InterPro" id="IPR017871">
    <property type="entry name" value="ABC_transporter-like_CS"/>
</dbReference>
<organism evidence="5 6">
    <name type="scientific">Pseudalkalibacillus berkeleyi</name>
    <dbReference type="NCBI Taxonomy" id="1069813"/>
    <lineage>
        <taxon>Bacteria</taxon>
        <taxon>Bacillati</taxon>
        <taxon>Bacillota</taxon>
        <taxon>Bacilli</taxon>
        <taxon>Bacillales</taxon>
        <taxon>Fictibacillaceae</taxon>
        <taxon>Pseudalkalibacillus</taxon>
    </lineage>
</organism>